<evidence type="ECO:0000313" key="6">
    <source>
        <dbReference type="Proteomes" id="UP000265520"/>
    </source>
</evidence>
<dbReference type="InterPro" id="IPR017930">
    <property type="entry name" value="Myb_dom"/>
</dbReference>
<comment type="subcellular location">
    <subcellularLocation>
        <location evidence="1">Nucleus</location>
    </subcellularLocation>
</comment>
<keyword evidence="6" id="KW-1185">Reference proteome</keyword>
<dbReference type="AlphaFoldDB" id="A0A392NEE2"/>
<name>A0A392NEE2_9FABA</name>
<dbReference type="InterPro" id="IPR009057">
    <property type="entry name" value="Homeodomain-like_sf"/>
</dbReference>
<evidence type="ECO:0000259" key="4">
    <source>
        <dbReference type="PROSITE" id="PS51294"/>
    </source>
</evidence>
<dbReference type="GO" id="GO:0017053">
    <property type="term" value="C:transcription repressor complex"/>
    <property type="evidence" value="ECO:0007669"/>
    <property type="project" value="InterPro"/>
</dbReference>
<dbReference type="Proteomes" id="UP000265520">
    <property type="component" value="Unassembled WGS sequence"/>
</dbReference>
<feature type="domain" description="SANT" evidence="3">
    <location>
        <begin position="1"/>
        <end position="48"/>
    </location>
</feature>
<gene>
    <name evidence="5" type="ORF">A2U01_0017926</name>
</gene>
<dbReference type="PANTHER" id="PTHR21689:SF2">
    <property type="entry name" value="PROTEIN LIN-9 HOMOLOG"/>
    <property type="match status" value="1"/>
</dbReference>
<dbReference type="EMBL" id="LXQA010033688">
    <property type="protein sequence ID" value="MCH96934.1"/>
    <property type="molecule type" value="Genomic_DNA"/>
</dbReference>
<feature type="domain" description="HTH myb-type" evidence="4">
    <location>
        <begin position="1"/>
        <end position="36"/>
    </location>
</feature>
<dbReference type="PANTHER" id="PTHR21689">
    <property type="entry name" value="LIN-9"/>
    <property type="match status" value="1"/>
</dbReference>
<dbReference type="GO" id="GO:0005654">
    <property type="term" value="C:nucleoplasm"/>
    <property type="evidence" value="ECO:0007669"/>
    <property type="project" value="TreeGrafter"/>
</dbReference>
<dbReference type="InterPro" id="IPR010561">
    <property type="entry name" value="LIN-9/ALY1"/>
</dbReference>
<feature type="non-terminal residue" evidence="5">
    <location>
        <position position="48"/>
    </location>
</feature>
<protein>
    <submittedName>
        <fullName evidence="5">Protein always early 3-like</fullName>
    </submittedName>
</protein>
<dbReference type="GO" id="GO:0006351">
    <property type="term" value="P:DNA-templated transcription"/>
    <property type="evidence" value="ECO:0007669"/>
    <property type="project" value="InterPro"/>
</dbReference>
<dbReference type="PROSITE" id="PS51294">
    <property type="entry name" value="HTH_MYB"/>
    <property type="match status" value="1"/>
</dbReference>
<evidence type="ECO:0000256" key="1">
    <source>
        <dbReference type="ARBA" id="ARBA00004123"/>
    </source>
</evidence>
<dbReference type="SUPFAM" id="SSF46689">
    <property type="entry name" value="Homeodomain-like"/>
    <property type="match status" value="1"/>
</dbReference>
<dbReference type="Gene3D" id="1.10.10.60">
    <property type="entry name" value="Homeodomain-like"/>
    <property type="match status" value="1"/>
</dbReference>
<dbReference type="GO" id="GO:0051726">
    <property type="term" value="P:regulation of cell cycle"/>
    <property type="evidence" value="ECO:0007669"/>
    <property type="project" value="TreeGrafter"/>
</dbReference>
<dbReference type="CDD" id="cd00167">
    <property type="entry name" value="SANT"/>
    <property type="match status" value="1"/>
</dbReference>
<proteinExistence type="predicted"/>
<dbReference type="Pfam" id="PF00249">
    <property type="entry name" value="Myb_DNA-binding"/>
    <property type="match status" value="1"/>
</dbReference>
<dbReference type="GO" id="GO:0003677">
    <property type="term" value="F:DNA binding"/>
    <property type="evidence" value="ECO:0007669"/>
    <property type="project" value="TreeGrafter"/>
</dbReference>
<dbReference type="InterPro" id="IPR017884">
    <property type="entry name" value="SANT_dom"/>
</dbReference>
<sequence length="48" mass="5823">MLGSQWSKAELERFYEAYREYGKDWKKVALAVRNRTMEMVEALYTMNK</sequence>
<dbReference type="GO" id="GO:0006357">
    <property type="term" value="P:regulation of transcription by RNA polymerase II"/>
    <property type="evidence" value="ECO:0007669"/>
    <property type="project" value="TreeGrafter"/>
</dbReference>
<evidence type="ECO:0000259" key="3">
    <source>
        <dbReference type="PROSITE" id="PS51293"/>
    </source>
</evidence>
<accession>A0A392NEE2</accession>
<evidence type="ECO:0000256" key="2">
    <source>
        <dbReference type="ARBA" id="ARBA00023242"/>
    </source>
</evidence>
<comment type="caution">
    <text evidence="5">The sequence shown here is derived from an EMBL/GenBank/DDBJ whole genome shotgun (WGS) entry which is preliminary data.</text>
</comment>
<keyword evidence="2" id="KW-0539">Nucleus</keyword>
<organism evidence="5 6">
    <name type="scientific">Trifolium medium</name>
    <dbReference type="NCBI Taxonomy" id="97028"/>
    <lineage>
        <taxon>Eukaryota</taxon>
        <taxon>Viridiplantae</taxon>
        <taxon>Streptophyta</taxon>
        <taxon>Embryophyta</taxon>
        <taxon>Tracheophyta</taxon>
        <taxon>Spermatophyta</taxon>
        <taxon>Magnoliopsida</taxon>
        <taxon>eudicotyledons</taxon>
        <taxon>Gunneridae</taxon>
        <taxon>Pentapetalae</taxon>
        <taxon>rosids</taxon>
        <taxon>fabids</taxon>
        <taxon>Fabales</taxon>
        <taxon>Fabaceae</taxon>
        <taxon>Papilionoideae</taxon>
        <taxon>50 kb inversion clade</taxon>
        <taxon>NPAAA clade</taxon>
        <taxon>Hologalegina</taxon>
        <taxon>IRL clade</taxon>
        <taxon>Trifolieae</taxon>
        <taxon>Trifolium</taxon>
    </lineage>
</organism>
<reference evidence="5 6" key="1">
    <citation type="journal article" date="2018" name="Front. Plant Sci.">
        <title>Red Clover (Trifolium pratense) and Zigzag Clover (T. medium) - A Picture of Genomic Similarities and Differences.</title>
        <authorList>
            <person name="Dluhosova J."/>
            <person name="Istvanek J."/>
            <person name="Nedelnik J."/>
            <person name="Repkova J."/>
        </authorList>
    </citation>
    <scope>NUCLEOTIDE SEQUENCE [LARGE SCALE GENOMIC DNA]</scope>
    <source>
        <strain evidence="6">cv. 10/8</strain>
        <tissue evidence="5">Leaf</tissue>
    </source>
</reference>
<evidence type="ECO:0000313" key="5">
    <source>
        <dbReference type="EMBL" id="MCH96934.1"/>
    </source>
</evidence>
<dbReference type="InterPro" id="IPR001005">
    <property type="entry name" value="SANT/Myb"/>
</dbReference>
<dbReference type="PROSITE" id="PS51293">
    <property type="entry name" value="SANT"/>
    <property type="match status" value="1"/>
</dbReference>